<proteinExistence type="predicted"/>
<dbReference type="PANTHER" id="PTHR35333:SF3">
    <property type="entry name" value="BETA-LACTAMASE-TYPE TRANSPEPTIDASE FOLD CONTAINING PROTEIN"/>
    <property type="match status" value="1"/>
</dbReference>
<comment type="caution">
    <text evidence="2">The sequence shown here is derived from an EMBL/GenBank/DDBJ whole genome shotgun (WGS) entry which is preliminary data.</text>
</comment>
<sequence length="292" mass="30859">MSVEQRIADVFAEADAEGFVHVREVDGTAEAGLAPDAPVVLASVFKVPVLVEYARQVAAGTLDPGEQVSVTEDYKDGGIGTSGCLDDVTLSVRDAAHFMITQSDNAATDLLMHKVGLENVRATLAELGLKQTRIIGDCRTLLATVLTDLGISSWEEMGDMGEERIRALSVLDPAKTTASTPREITTLLSAIWRDEAGPAGACAEVRRIMGNQVWPHRLSSGFGDEVRIGAKTGTLMGVRNEAGVLTFPDGKRYAAAVFVRPRGLGLRLPKADASIGAAAKIAVDHLRAGGQP</sequence>
<gene>
    <name evidence="2" type="ORF">Ssi02_06490</name>
</gene>
<evidence type="ECO:0000313" key="3">
    <source>
        <dbReference type="Proteomes" id="UP000606172"/>
    </source>
</evidence>
<name>A0A919RAN8_9ACTN</name>
<reference evidence="2" key="1">
    <citation type="submission" date="2021-01" db="EMBL/GenBank/DDBJ databases">
        <title>Whole genome shotgun sequence of Sinosporangium siamense NBRC 109515.</title>
        <authorList>
            <person name="Komaki H."/>
            <person name="Tamura T."/>
        </authorList>
    </citation>
    <scope>NUCLEOTIDE SEQUENCE</scope>
    <source>
        <strain evidence="2">NBRC 109515</strain>
    </source>
</reference>
<dbReference type="Proteomes" id="UP000606172">
    <property type="component" value="Unassembled WGS sequence"/>
</dbReference>
<accession>A0A919RAN8</accession>
<dbReference type="InterPro" id="IPR045155">
    <property type="entry name" value="Beta-lactam_cat"/>
</dbReference>
<dbReference type="GO" id="GO:0046677">
    <property type="term" value="P:response to antibiotic"/>
    <property type="evidence" value="ECO:0007669"/>
    <property type="project" value="InterPro"/>
</dbReference>
<dbReference type="GO" id="GO:0030655">
    <property type="term" value="P:beta-lactam antibiotic catabolic process"/>
    <property type="evidence" value="ECO:0007669"/>
    <property type="project" value="InterPro"/>
</dbReference>
<keyword evidence="2" id="KW-0378">Hydrolase</keyword>
<keyword evidence="3" id="KW-1185">Reference proteome</keyword>
<feature type="domain" description="Beta-lactamase class A catalytic" evidence="1">
    <location>
        <begin position="20"/>
        <end position="259"/>
    </location>
</feature>
<organism evidence="2 3">
    <name type="scientific">Sinosporangium siamense</name>
    <dbReference type="NCBI Taxonomy" id="1367973"/>
    <lineage>
        <taxon>Bacteria</taxon>
        <taxon>Bacillati</taxon>
        <taxon>Actinomycetota</taxon>
        <taxon>Actinomycetes</taxon>
        <taxon>Streptosporangiales</taxon>
        <taxon>Streptosporangiaceae</taxon>
        <taxon>Sinosporangium</taxon>
    </lineage>
</organism>
<evidence type="ECO:0000259" key="1">
    <source>
        <dbReference type="Pfam" id="PF13354"/>
    </source>
</evidence>
<dbReference type="Gene3D" id="3.40.710.10">
    <property type="entry name" value="DD-peptidase/beta-lactamase superfamily"/>
    <property type="match status" value="1"/>
</dbReference>
<evidence type="ECO:0000313" key="2">
    <source>
        <dbReference type="EMBL" id="GII90418.1"/>
    </source>
</evidence>
<dbReference type="AlphaFoldDB" id="A0A919RAN8"/>
<dbReference type="EMBL" id="BOOW01000006">
    <property type="protein sequence ID" value="GII90418.1"/>
    <property type="molecule type" value="Genomic_DNA"/>
</dbReference>
<dbReference type="Pfam" id="PF13354">
    <property type="entry name" value="Beta-lactamase2"/>
    <property type="match status" value="1"/>
</dbReference>
<dbReference type="InterPro" id="IPR012338">
    <property type="entry name" value="Beta-lactam/transpept-like"/>
</dbReference>
<dbReference type="PANTHER" id="PTHR35333">
    <property type="entry name" value="BETA-LACTAMASE"/>
    <property type="match status" value="1"/>
</dbReference>
<dbReference type="InterPro" id="IPR000871">
    <property type="entry name" value="Beta-lactam_class-A"/>
</dbReference>
<dbReference type="SUPFAM" id="SSF56601">
    <property type="entry name" value="beta-lactamase/transpeptidase-like"/>
    <property type="match status" value="1"/>
</dbReference>
<protein>
    <submittedName>
        <fullName evidence="2">Serine hydrolase</fullName>
    </submittedName>
</protein>
<dbReference type="RefSeq" id="WP_239128561.1">
    <property type="nucleotide sequence ID" value="NZ_BOOW01000006.1"/>
</dbReference>
<dbReference type="GO" id="GO:0008800">
    <property type="term" value="F:beta-lactamase activity"/>
    <property type="evidence" value="ECO:0007669"/>
    <property type="project" value="InterPro"/>
</dbReference>